<dbReference type="Proteomes" id="UP001305779">
    <property type="component" value="Unassembled WGS sequence"/>
</dbReference>
<name>A0ABR0EMJ2_ZASCE</name>
<dbReference type="Gene3D" id="2.30.110.10">
    <property type="entry name" value="Electron Transport, Fmn-binding Protein, Chain A"/>
    <property type="match status" value="1"/>
</dbReference>
<sequence>MFLREGHVEHSIPLLRKFIQQNPLGILTTAIESDDYPFIQSSHIPWVIDIDEPEDEKALPTLRGHIARKNPQSKVFTDEALRSEEPFSQPHTLQRDVMILFNGPVHHYVTPKFYTKTKPESGKVVPTWNYSAVEVYGTATIYLDHKAPSTTTFLQKQIRDLSHQAETRIMGYSKPWAVEDAPEKYIDLLATNIIGIEIEVKRLGDKFKMSQEMGREDVQGVVEGFGKLGTEQGQAMAESVRERDALRV</sequence>
<dbReference type="SUPFAM" id="SSF50475">
    <property type="entry name" value="FMN-binding split barrel"/>
    <property type="match status" value="1"/>
</dbReference>
<organism evidence="1 2">
    <name type="scientific">Zasmidium cellare</name>
    <name type="common">Wine cellar mold</name>
    <name type="synonym">Racodium cellare</name>
    <dbReference type="NCBI Taxonomy" id="395010"/>
    <lineage>
        <taxon>Eukaryota</taxon>
        <taxon>Fungi</taxon>
        <taxon>Dikarya</taxon>
        <taxon>Ascomycota</taxon>
        <taxon>Pezizomycotina</taxon>
        <taxon>Dothideomycetes</taxon>
        <taxon>Dothideomycetidae</taxon>
        <taxon>Mycosphaerellales</taxon>
        <taxon>Mycosphaerellaceae</taxon>
        <taxon>Zasmidium</taxon>
    </lineage>
</organism>
<gene>
    <name evidence="1" type="ORF">PRZ48_006128</name>
</gene>
<dbReference type="PANTHER" id="PTHR35802:SF1">
    <property type="entry name" value="PROTEASE SYNTHASE AND SPORULATION PROTEIN PAI 2"/>
    <property type="match status" value="1"/>
</dbReference>
<dbReference type="PANTHER" id="PTHR35802">
    <property type="entry name" value="PROTEASE SYNTHASE AND SPORULATION PROTEIN PAI 2"/>
    <property type="match status" value="1"/>
</dbReference>
<keyword evidence="2" id="KW-1185">Reference proteome</keyword>
<evidence type="ECO:0000313" key="1">
    <source>
        <dbReference type="EMBL" id="KAK4502702.1"/>
    </source>
</evidence>
<reference evidence="1 2" key="1">
    <citation type="journal article" date="2023" name="G3 (Bethesda)">
        <title>A chromosome-level genome assembly of Zasmidium syzygii isolated from banana leaves.</title>
        <authorList>
            <person name="van Westerhoven A.C."/>
            <person name="Mehrabi R."/>
            <person name="Talebi R."/>
            <person name="Steentjes M.B.F."/>
            <person name="Corcolon B."/>
            <person name="Chong P.A."/>
            <person name="Kema G.H.J."/>
            <person name="Seidl M.F."/>
        </authorList>
    </citation>
    <scope>NUCLEOTIDE SEQUENCE [LARGE SCALE GENOMIC DNA]</scope>
    <source>
        <strain evidence="1 2">P124</strain>
    </source>
</reference>
<accession>A0ABR0EMJ2</accession>
<dbReference type="PIRSF" id="PIRSF010372">
    <property type="entry name" value="PaiB"/>
    <property type="match status" value="1"/>
</dbReference>
<protein>
    <recommendedName>
        <fullName evidence="3">Transcriptional regulator</fullName>
    </recommendedName>
</protein>
<proteinExistence type="predicted"/>
<dbReference type="Pfam" id="PF04299">
    <property type="entry name" value="FMN_bind_2"/>
    <property type="match status" value="1"/>
</dbReference>
<dbReference type="InterPro" id="IPR007396">
    <property type="entry name" value="TR_PAI2-type"/>
</dbReference>
<evidence type="ECO:0008006" key="3">
    <source>
        <dbReference type="Google" id="ProtNLM"/>
    </source>
</evidence>
<dbReference type="EMBL" id="JAXOVC010000004">
    <property type="protein sequence ID" value="KAK4502702.1"/>
    <property type="molecule type" value="Genomic_DNA"/>
</dbReference>
<evidence type="ECO:0000313" key="2">
    <source>
        <dbReference type="Proteomes" id="UP001305779"/>
    </source>
</evidence>
<comment type="caution">
    <text evidence="1">The sequence shown here is derived from an EMBL/GenBank/DDBJ whole genome shotgun (WGS) entry which is preliminary data.</text>
</comment>
<dbReference type="InterPro" id="IPR012349">
    <property type="entry name" value="Split_barrel_FMN-bd"/>
</dbReference>